<dbReference type="EMBL" id="CP059732">
    <property type="protein sequence ID" value="QMW06245.1"/>
    <property type="molecule type" value="Genomic_DNA"/>
</dbReference>
<accession>A0A7G5H553</accession>
<evidence type="ECO:0000313" key="2">
    <source>
        <dbReference type="EMBL" id="QMW06245.1"/>
    </source>
</evidence>
<organism evidence="2 3">
    <name type="scientific">Spirosoma foliorum</name>
    <dbReference type="NCBI Taxonomy" id="2710596"/>
    <lineage>
        <taxon>Bacteria</taxon>
        <taxon>Pseudomonadati</taxon>
        <taxon>Bacteroidota</taxon>
        <taxon>Cytophagia</taxon>
        <taxon>Cytophagales</taxon>
        <taxon>Cytophagaceae</taxon>
        <taxon>Spirosoma</taxon>
    </lineage>
</organism>
<keyword evidence="1" id="KW-0732">Signal</keyword>
<dbReference type="RefSeq" id="WP_182463615.1">
    <property type="nucleotide sequence ID" value="NZ_CP059732.1"/>
</dbReference>
<feature type="signal peptide" evidence="1">
    <location>
        <begin position="1"/>
        <end position="22"/>
    </location>
</feature>
<protein>
    <recommendedName>
        <fullName evidence="4">Capsule assembly Wzi family protein</fullName>
    </recommendedName>
</protein>
<evidence type="ECO:0000256" key="1">
    <source>
        <dbReference type="SAM" id="SignalP"/>
    </source>
</evidence>
<keyword evidence="3" id="KW-1185">Reference proteome</keyword>
<dbReference type="InterPro" id="IPR038636">
    <property type="entry name" value="Wzi_sf"/>
</dbReference>
<dbReference type="Gene3D" id="2.40.160.130">
    <property type="entry name" value="Capsule assembly protein Wzi"/>
    <property type="match status" value="1"/>
</dbReference>
<sequence length="511" mass="55506">MRFATLWLIVLWVFVSFSQAFGQQDSLAKPTQAFAEIGALVASGPSVPFWQRANQYGTVPLAGSFGTVRIGLSSDYRPQHSRKVDWGYGLEVVGNVGSLNQQVILPQAYIKARWRQLEVYAGRRKNIVGLVDTLLTSGSYAMSGNALPLPTIQFGTRGYAPLPFTKGFVSINASFGNAIFENANRKVINTYLNQSTLYVRLGKPTASFRLYAGFNHQVVWGGYSPYLGPDVSNNGHLPSNFKAYLYAITGLAYPGSNVDGNVASIDELNRIGNHLGSLDLGAEFDVGNSTILVYRQNPYDTGALFYLTTIADGLNGLSIRRKTKGTGFISVDRGLVEFLYTADQGGDVFVLGVSHLQGRVNYFNSSQFIDGWTTHAHTIGTPFLTPEGDIRPGIPYGPIVNNRVSVLHIGLSGTAGEKVNWQTKLSYSHNMGTYVTPLPGSPNQFSGLLKVNAQLELPLLGPTDVNASVATDLGSLLPNSTGVYIGLRKNWPSTAARHAEPRKKIVSPLFR</sequence>
<feature type="chain" id="PRO_5028946318" description="Capsule assembly Wzi family protein" evidence="1">
    <location>
        <begin position="23"/>
        <end position="511"/>
    </location>
</feature>
<dbReference type="Proteomes" id="UP000515369">
    <property type="component" value="Chromosome"/>
</dbReference>
<dbReference type="AlphaFoldDB" id="A0A7G5H553"/>
<evidence type="ECO:0000313" key="3">
    <source>
        <dbReference type="Proteomes" id="UP000515369"/>
    </source>
</evidence>
<dbReference type="KEGG" id="sfol:H3H32_15850"/>
<reference evidence="2 3" key="1">
    <citation type="submission" date="2020-07" db="EMBL/GenBank/DDBJ databases">
        <title>Spirosoma foliorum sp. nov., isolated from the leaves on the Nejang mountain Korea, Republic of.</title>
        <authorList>
            <person name="Ho H."/>
            <person name="Lee Y.-J."/>
            <person name="Nurcahyanto D.-A."/>
            <person name="Kim S.-G."/>
        </authorList>
    </citation>
    <scope>NUCLEOTIDE SEQUENCE [LARGE SCALE GENOMIC DNA]</scope>
    <source>
        <strain evidence="2 3">PL0136</strain>
    </source>
</reference>
<name>A0A7G5H553_9BACT</name>
<gene>
    <name evidence="2" type="ORF">H3H32_15850</name>
</gene>
<evidence type="ECO:0008006" key="4">
    <source>
        <dbReference type="Google" id="ProtNLM"/>
    </source>
</evidence>
<proteinExistence type="predicted"/>